<evidence type="ECO:0000256" key="2">
    <source>
        <dbReference type="SAM" id="MobiDB-lite"/>
    </source>
</evidence>
<dbReference type="AlphaFoldDB" id="A0A7G9S4A1"/>
<dbReference type="SUPFAM" id="SSF69047">
    <property type="entry name" value="Hypothetical protein YjbJ"/>
    <property type="match status" value="1"/>
</dbReference>
<dbReference type="InterPro" id="IPR008462">
    <property type="entry name" value="CsbD"/>
</dbReference>
<keyword evidence="5" id="KW-1185">Reference proteome</keyword>
<accession>A0A7G9S4A1</accession>
<sequence length="61" mass="6491">MGASDKMEAGIDKAKGKVKESVGEMTDNEKLEAEGKLDQVKGDAKSAVENAKDGFKDAFDK</sequence>
<dbReference type="Gene3D" id="1.10.1470.10">
    <property type="entry name" value="YjbJ"/>
    <property type="match status" value="1"/>
</dbReference>
<dbReference type="Pfam" id="PF05532">
    <property type="entry name" value="CsbD"/>
    <property type="match status" value="1"/>
</dbReference>
<dbReference type="InterPro" id="IPR036629">
    <property type="entry name" value="YjbJ_sf"/>
</dbReference>
<comment type="similarity">
    <text evidence="1">Belongs to the UPF0337 (CsbD) family.</text>
</comment>
<dbReference type="RefSeq" id="WP_187555145.1">
    <property type="nucleotide sequence ID" value="NZ_CP060716.1"/>
</dbReference>
<dbReference type="EMBL" id="CP060716">
    <property type="protein sequence ID" value="QNN62676.1"/>
    <property type="molecule type" value="Genomic_DNA"/>
</dbReference>
<feature type="region of interest" description="Disordered" evidence="2">
    <location>
        <begin position="1"/>
        <end position="61"/>
    </location>
</feature>
<organism evidence="4 5">
    <name type="scientific">Leucobacter denitrificans</name>
    <dbReference type="NCBI Taxonomy" id="683042"/>
    <lineage>
        <taxon>Bacteria</taxon>
        <taxon>Bacillati</taxon>
        <taxon>Actinomycetota</taxon>
        <taxon>Actinomycetes</taxon>
        <taxon>Micrococcales</taxon>
        <taxon>Microbacteriaceae</taxon>
        <taxon>Leucobacter</taxon>
    </lineage>
</organism>
<evidence type="ECO:0000259" key="3">
    <source>
        <dbReference type="Pfam" id="PF05532"/>
    </source>
</evidence>
<evidence type="ECO:0000313" key="4">
    <source>
        <dbReference type="EMBL" id="QNN62676.1"/>
    </source>
</evidence>
<gene>
    <name evidence="4" type="ORF">H9L06_10680</name>
</gene>
<feature type="domain" description="CsbD-like" evidence="3">
    <location>
        <begin position="5"/>
        <end position="57"/>
    </location>
</feature>
<proteinExistence type="inferred from homology"/>
<dbReference type="KEGG" id="ldn:H9L06_10680"/>
<dbReference type="Proteomes" id="UP000515934">
    <property type="component" value="Chromosome"/>
</dbReference>
<evidence type="ECO:0000256" key="1">
    <source>
        <dbReference type="ARBA" id="ARBA00009129"/>
    </source>
</evidence>
<evidence type="ECO:0000313" key="5">
    <source>
        <dbReference type="Proteomes" id="UP000515934"/>
    </source>
</evidence>
<protein>
    <submittedName>
        <fullName evidence="4">CsbD family protein</fullName>
    </submittedName>
</protein>
<name>A0A7G9S4A1_9MICO</name>
<reference evidence="4 5" key="1">
    <citation type="submission" date="2020-08" db="EMBL/GenBank/DDBJ databases">
        <title>Genome sequence of Leucobacter denitrificans KACC 14055T.</title>
        <authorList>
            <person name="Hyun D.-W."/>
            <person name="Bae J.-W."/>
        </authorList>
    </citation>
    <scope>NUCLEOTIDE SEQUENCE [LARGE SCALE GENOMIC DNA]</scope>
    <source>
        <strain evidence="4 5">KACC 14055</strain>
    </source>
</reference>